<dbReference type="GeneID" id="39588327"/>
<dbReference type="GO" id="GO:0016491">
    <property type="term" value="F:oxidoreductase activity"/>
    <property type="evidence" value="ECO:0007669"/>
    <property type="project" value="UniProtKB-KW"/>
</dbReference>
<evidence type="ECO:0000256" key="1">
    <source>
        <dbReference type="ARBA" id="ARBA00004123"/>
    </source>
</evidence>
<dbReference type="InterPro" id="IPR000415">
    <property type="entry name" value="Nitroreductase-like"/>
</dbReference>
<dbReference type="GO" id="GO:0005634">
    <property type="term" value="C:nucleus"/>
    <property type="evidence" value="ECO:0007669"/>
    <property type="project" value="UniProtKB-SubCell"/>
</dbReference>
<dbReference type="SUPFAM" id="SSF55469">
    <property type="entry name" value="FMN-dependent nitroreductase-like"/>
    <property type="match status" value="1"/>
</dbReference>
<comment type="subcellular location">
    <subcellularLocation>
        <location evidence="2">Cytoplasm</location>
    </subcellularLocation>
    <subcellularLocation>
        <location evidence="1">Nucleus</location>
    </subcellularLocation>
</comment>
<evidence type="ECO:0000256" key="2">
    <source>
        <dbReference type="ARBA" id="ARBA00004496"/>
    </source>
</evidence>
<dbReference type="AlphaFoldDB" id="A0A427XE03"/>
<keyword evidence="4" id="KW-0963">Cytoplasm</keyword>
<accession>A0A427XE03</accession>
<keyword evidence="9" id="KW-1185">Reference proteome</keyword>
<evidence type="ECO:0000256" key="4">
    <source>
        <dbReference type="ARBA" id="ARBA00022490"/>
    </source>
</evidence>
<evidence type="ECO:0000256" key="3">
    <source>
        <dbReference type="ARBA" id="ARBA00007118"/>
    </source>
</evidence>
<dbReference type="OrthoDB" id="2138173at2759"/>
<comment type="caution">
    <text evidence="8">The sequence shown here is derived from an EMBL/GenBank/DDBJ whole genome shotgun (WGS) entry which is preliminary data.</text>
</comment>
<dbReference type="Proteomes" id="UP000279236">
    <property type="component" value="Unassembled WGS sequence"/>
</dbReference>
<evidence type="ECO:0000313" key="8">
    <source>
        <dbReference type="EMBL" id="RSH77150.1"/>
    </source>
</evidence>
<dbReference type="PANTHER" id="PTHR43035">
    <property type="entry name" value="FATTY ACID REPRESSION MUTANT PROTEIN 2-RELATED"/>
    <property type="match status" value="1"/>
</dbReference>
<proteinExistence type="inferred from homology"/>
<organism evidence="8 9">
    <name type="scientific">Apiotrichum porosum</name>
    <dbReference type="NCBI Taxonomy" id="105984"/>
    <lineage>
        <taxon>Eukaryota</taxon>
        <taxon>Fungi</taxon>
        <taxon>Dikarya</taxon>
        <taxon>Basidiomycota</taxon>
        <taxon>Agaricomycotina</taxon>
        <taxon>Tremellomycetes</taxon>
        <taxon>Trichosporonales</taxon>
        <taxon>Trichosporonaceae</taxon>
        <taxon>Apiotrichum</taxon>
    </lineage>
</organism>
<sequence length="237" mass="26123">MLAAKLSTRAVMSASRSNAIRPMTRGLATPASDLHSKQVLDAIKNRRTHYAIKPESPISDQELATIVGEAVTHVPTAFNMQSSRAALILGDKNKQLWDALWKSNSESIPEQFRADARKKWDSAYFPSYGTVVFFEDEAVVADWVSKMPDFSKLFPEWSANGTGMLQMTVWAALSNHGLGASLQHFPQMKEANAVALREVLGTPENWVSTAVMPFGKAVAAPAERSYLPLEDRFQVIA</sequence>
<dbReference type="GO" id="GO:0005737">
    <property type="term" value="C:cytoplasm"/>
    <property type="evidence" value="ECO:0007669"/>
    <property type="project" value="UniProtKB-SubCell"/>
</dbReference>
<gene>
    <name evidence="8" type="ORF">EHS24_003784</name>
</gene>
<evidence type="ECO:0000259" key="7">
    <source>
        <dbReference type="Pfam" id="PF00881"/>
    </source>
</evidence>
<dbReference type="FunFam" id="3.40.109.10:FF:000001">
    <property type="entry name" value="Nitroreductase family"/>
    <property type="match status" value="1"/>
</dbReference>
<feature type="domain" description="Nitroreductase" evidence="7">
    <location>
        <begin position="43"/>
        <end position="216"/>
    </location>
</feature>
<comment type="similarity">
    <text evidence="3">Belongs to the nitroreductase family.</text>
</comment>
<dbReference type="InterPro" id="IPR033877">
    <property type="entry name" value="Frm2/Hbn1"/>
</dbReference>
<dbReference type="Gene3D" id="3.40.109.10">
    <property type="entry name" value="NADH Oxidase"/>
    <property type="match status" value="1"/>
</dbReference>
<dbReference type="InterPro" id="IPR029479">
    <property type="entry name" value="Nitroreductase"/>
</dbReference>
<protein>
    <recommendedName>
        <fullName evidence="7">Nitroreductase domain-containing protein</fullName>
    </recommendedName>
</protein>
<evidence type="ECO:0000313" key="9">
    <source>
        <dbReference type="Proteomes" id="UP000279236"/>
    </source>
</evidence>
<dbReference type="RefSeq" id="XP_028472297.1">
    <property type="nucleotide sequence ID" value="XM_028619428.1"/>
</dbReference>
<dbReference type="PANTHER" id="PTHR43035:SF1">
    <property type="entry name" value="FATTY ACID REPRESSION MUTANT PROTEIN 2-RELATED"/>
    <property type="match status" value="1"/>
</dbReference>
<keyword evidence="5" id="KW-0560">Oxidoreductase</keyword>
<evidence type="ECO:0000256" key="5">
    <source>
        <dbReference type="ARBA" id="ARBA00023002"/>
    </source>
</evidence>
<dbReference type="EMBL" id="RSCE01000018">
    <property type="protein sequence ID" value="RSH77150.1"/>
    <property type="molecule type" value="Genomic_DNA"/>
</dbReference>
<dbReference type="Pfam" id="PF00881">
    <property type="entry name" value="Nitroreductase"/>
    <property type="match status" value="1"/>
</dbReference>
<dbReference type="STRING" id="105984.A0A427XE03"/>
<keyword evidence="6" id="KW-0539">Nucleus</keyword>
<reference evidence="8 9" key="1">
    <citation type="submission" date="2018-11" db="EMBL/GenBank/DDBJ databases">
        <title>Genome sequence of Apiotrichum porosum DSM 27194.</title>
        <authorList>
            <person name="Aliyu H."/>
            <person name="Gorte O."/>
            <person name="Ochsenreither K."/>
        </authorList>
    </citation>
    <scope>NUCLEOTIDE SEQUENCE [LARGE SCALE GENOMIC DNA]</scope>
    <source>
        <strain evidence="8 9">DSM 27194</strain>
    </source>
</reference>
<evidence type="ECO:0000256" key="6">
    <source>
        <dbReference type="ARBA" id="ARBA00023242"/>
    </source>
</evidence>
<name>A0A427XE03_9TREE</name>
<dbReference type="GO" id="GO:0034599">
    <property type="term" value="P:cellular response to oxidative stress"/>
    <property type="evidence" value="ECO:0007669"/>
    <property type="project" value="InterPro"/>
</dbReference>